<keyword evidence="2" id="KW-0472">Membrane</keyword>
<feature type="region of interest" description="Disordered" evidence="1">
    <location>
        <begin position="159"/>
        <end position="203"/>
    </location>
</feature>
<dbReference type="EMBL" id="CP032568">
    <property type="protein sequence ID" value="AYF77065.1"/>
    <property type="molecule type" value="Genomic_DNA"/>
</dbReference>
<name>A0A386ZKD8_9NOCA</name>
<feature type="compositionally biased region" description="Pro residues" evidence="1">
    <location>
        <begin position="162"/>
        <end position="196"/>
    </location>
</feature>
<feature type="transmembrane region" description="Helical" evidence="2">
    <location>
        <begin position="41"/>
        <end position="62"/>
    </location>
</feature>
<reference evidence="3 4" key="1">
    <citation type="submission" date="2018-09" db="EMBL/GenBank/DDBJ databases">
        <title>Nocardia yunnanensis sp. nov., an actinomycete isolated from a soil sample.</title>
        <authorList>
            <person name="Zhang J."/>
        </authorList>
    </citation>
    <scope>NUCLEOTIDE SEQUENCE [LARGE SCALE GENOMIC DNA]</scope>
    <source>
        <strain evidence="3 4">CFHS0054</strain>
    </source>
</reference>
<evidence type="ECO:0000313" key="3">
    <source>
        <dbReference type="EMBL" id="AYF77065.1"/>
    </source>
</evidence>
<evidence type="ECO:0000256" key="1">
    <source>
        <dbReference type="SAM" id="MobiDB-lite"/>
    </source>
</evidence>
<keyword evidence="2" id="KW-1133">Transmembrane helix</keyword>
<feature type="transmembrane region" description="Helical" evidence="2">
    <location>
        <begin position="74"/>
        <end position="95"/>
    </location>
</feature>
<keyword evidence="4" id="KW-1185">Reference proteome</keyword>
<protein>
    <submittedName>
        <fullName evidence="3">Uncharacterized protein</fullName>
    </submittedName>
</protein>
<gene>
    <name evidence="3" type="ORF">D7D52_28300</name>
</gene>
<dbReference type="KEGG" id="nyu:D7D52_28300"/>
<evidence type="ECO:0000256" key="2">
    <source>
        <dbReference type="SAM" id="Phobius"/>
    </source>
</evidence>
<dbReference type="AlphaFoldDB" id="A0A386ZKD8"/>
<evidence type="ECO:0000313" key="4">
    <source>
        <dbReference type="Proteomes" id="UP000267164"/>
    </source>
</evidence>
<organism evidence="3 4">
    <name type="scientific">Nocardia yunnanensis</name>
    <dbReference type="NCBI Taxonomy" id="2382165"/>
    <lineage>
        <taxon>Bacteria</taxon>
        <taxon>Bacillati</taxon>
        <taxon>Actinomycetota</taxon>
        <taxon>Actinomycetes</taxon>
        <taxon>Mycobacteriales</taxon>
        <taxon>Nocardiaceae</taxon>
        <taxon>Nocardia</taxon>
    </lineage>
</organism>
<keyword evidence="2" id="KW-0812">Transmembrane</keyword>
<feature type="transmembrane region" description="Helical" evidence="2">
    <location>
        <begin position="107"/>
        <end position="132"/>
    </location>
</feature>
<accession>A0A386ZKD8</accession>
<proteinExistence type="predicted"/>
<dbReference type="Proteomes" id="UP000267164">
    <property type="component" value="Chromosome"/>
</dbReference>
<dbReference type="OrthoDB" id="275232at2"/>
<sequence>MAGIFLIVAAVVDFGRSFVPIVDEYNFSTVWKSAGDGSFPWAAVQFVVFLIIVLVVAGALLAGTGIRNPAVRAASGAAAAFVVADVVGELGFVFGMRGLAFWEYAGVGFLLGVLALLLSFAATITSLVAQLARPRPMAPPRPGYGPGFMPTPPAAVGSNPFAPNPFAHPTPTPNPLAHPAPIPNPFAQPAPAPNPFAPASAGPNVEATVKLDPVPAAVQPPRMARVYDGKDADGKPVVNRPELDGNSRTAVLAYLESAPIVLAARSFDQDEFVPGDRDVPLTFRTDGVWVWAGAVSHYLHKHGLAPEPELVQHIVSRGFRVGEVGQAAQDAAIKVITGG</sequence>